<evidence type="ECO:0000313" key="5">
    <source>
        <dbReference type="Proteomes" id="UP000518316"/>
    </source>
</evidence>
<dbReference type="InterPro" id="IPR035451">
    <property type="entry name" value="Ada-like_dom_sf"/>
</dbReference>
<evidence type="ECO:0000256" key="2">
    <source>
        <dbReference type="SAM" id="SignalP"/>
    </source>
</evidence>
<keyword evidence="5" id="KW-1185">Reference proteome</keyword>
<feature type="region of interest" description="Disordered" evidence="1">
    <location>
        <begin position="138"/>
        <end position="176"/>
    </location>
</feature>
<dbReference type="Gene3D" id="3.40.10.10">
    <property type="entry name" value="DNA Methylphosphotriester Repair Domain"/>
    <property type="match status" value="1"/>
</dbReference>
<feature type="compositionally biased region" description="Polar residues" evidence="1">
    <location>
        <begin position="167"/>
        <end position="176"/>
    </location>
</feature>
<accession>A0A7W3TS15</accession>
<dbReference type="InterPro" id="IPR041498">
    <property type="entry name" value="Big_6"/>
</dbReference>
<dbReference type="EMBL" id="JACIVC010000058">
    <property type="protein sequence ID" value="MBB1069708.1"/>
    <property type="molecule type" value="Genomic_DNA"/>
</dbReference>
<evidence type="ECO:0000256" key="1">
    <source>
        <dbReference type="SAM" id="MobiDB-lite"/>
    </source>
</evidence>
<reference evidence="4 5" key="1">
    <citation type="submission" date="2020-07" db="EMBL/GenBank/DDBJ databases">
        <title>Description of Limosilactobacillus balticus sp. nov., Limosilactobacillus agrestis sp. nov., Limosilactobacillus albertensis sp. nov., Limosilactobacillus rudii sp. nov., Limosilactobacillus fastidiosus sp. nov., five novel Limosilactobacillus species isolated from the vertebrate gastrointestinal tract, and proposal of 6 subspecies of Limosilactobacillus reuteri adapted to the gastrointestinal tract of specific vertebrate hosts.</title>
        <authorList>
            <person name="Li F."/>
            <person name="Cheng C."/>
            <person name="Zheng J."/>
            <person name="Quevedo R.M."/>
            <person name="Li J."/>
            <person name="Roos S."/>
            <person name="Gaenzle M.G."/>
            <person name="Walter J."/>
        </authorList>
    </citation>
    <scope>NUCLEOTIDE SEQUENCE [LARGE SCALE GENOMIC DNA]</scope>
    <source>
        <strain evidence="4 5">RRLNB_1_1</strain>
    </source>
</reference>
<feature type="compositionally biased region" description="Low complexity" evidence="1">
    <location>
        <begin position="139"/>
        <end position="166"/>
    </location>
</feature>
<gene>
    <name evidence="4" type="ORF">H5S40_06035</name>
</gene>
<evidence type="ECO:0000313" key="4">
    <source>
        <dbReference type="EMBL" id="MBB1069708.1"/>
    </source>
</evidence>
<sequence>MKNLSKIIIGITASLCLWTIPTAQPVEASQTPLTVNIPDGKQAQISNKAIKLNSEDDGAVTFEGKTEANAEVTIAKRGGNNRHYKVEADENGNFSKTLKLSTKTKKCNFDITSEDDYDSKSAKTTFTVTNKAYVKPIVESESSSSSSSSTDEESSSTVSSSSTSTSATNDMKTDQANGMIVGNANSKIYHTPDQQGYHMNPANAVYFNTEAEAQAAGYRKSLR</sequence>
<evidence type="ECO:0000259" key="3">
    <source>
        <dbReference type="Pfam" id="PF17936"/>
    </source>
</evidence>
<feature type="chain" id="PRO_5031448872" description="Bacterial Ig domain-containing protein" evidence="2">
    <location>
        <begin position="29"/>
        <end position="223"/>
    </location>
</feature>
<dbReference type="Gene3D" id="2.60.40.10">
    <property type="entry name" value="Immunoglobulins"/>
    <property type="match status" value="1"/>
</dbReference>
<feature type="signal peptide" evidence="2">
    <location>
        <begin position="1"/>
        <end position="28"/>
    </location>
</feature>
<dbReference type="Proteomes" id="UP000518316">
    <property type="component" value="Unassembled WGS sequence"/>
</dbReference>
<dbReference type="SUPFAM" id="SSF57884">
    <property type="entry name" value="Ada DNA repair protein, N-terminal domain (N-Ada 10)"/>
    <property type="match status" value="1"/>
</dbReference>
<keyword evidence="2" id="KW-0732">Signal</keyword>
<name>A0A7W3TS15_9LACO</name>
<dbReference type="InterPro" id="IPR013783">
    <property type="entry name" value="Ig-like_fold"/>
</dbReference>
<dbReference type="AlphaFoldDB" id="A0A7W3TS15"/>
<comment type="caution">
    <text evidence="4">The sequence shown here is derived from an EMBL/GenBank/DDBJ whole genome shotgun (WGS) entry which is preliminary data.</text>
</comment>
<proteinExistence type="predicted"/>
<dbReference type="Pfam" id="PF17936">
    <property type="entry name" value="Big_6"/>
    <property type="match status" value="1"/>
</dbReference>
<organism evidence="4 5">
    <name type="scientific">Limosilactobacillus albertensis</name>
    <dbReference type="NCBI Taxonomy" id="2759752"/>
    <lineage>
        <taxon>Bacteria</taxon>
        <taxon>Bacillati</taxon>
        <taxon>Bacillota</taxon>
        <taxon>Bacilli</taxon>
        <taxon>Lactobacillales</taxon>
        <taxon>Lactobacillaceae</taxon>
        <taxon>Limosilactobacillus</taxon>
    </lineage>
</organism>
<dbReference type="RefSeq" id="WP_182598266.1">
    <property type="nucleotide sequence ID" value="NZ_JACIVC010000058.1"/>
</dbReference>
<feature type="domain" description="Bacterial Ig" evidence="3">
    <location>
        <begin position="57"/>
        <end position="129"/>
    </location>
</feature>
<protein>
    <recommendedName>
        <fullName evidence="3">Bacterial Ig domain-containing protein</fullName>
    </recommendedName>
</protein>